<gene>
    <name evidence="4" type="ORF">ACFOVS_00250</name>
</gene>
<dbReference type="PRINTS" id="PR01438">
    <property type="entry name" value="UNVRSLSTRESS"/>
</dbReference>
<dbReference type="InterPro" id="IPR006016">
    <property type="entry name" value="UspA"/>
</dbReference>
<dbReference type="CDD" id="cd00293">
    <property type="entry name" value="USP-like"/>
    <property type="match status" value="1"/>
</dbReference>
<feature type="domain" description="UspA" evidence="3">
    <location>
        <begin position="1"/>
        <end position="134"/>
    </location>
</feature>
<comment type="subcellular location">
    <subcellularLocation>
        <location evidence="2">Cytoplasm</location>
    </subcellularLocation>
</comment>
<dbReference type="PANTHER" id="PTHR46268">
    <property type="entry name" value="STRESS RESPONSE PROTEIN NHAX"/>
    <property type="match status" value="1"/>
</dbReference>
<comment type="caution">
    <text evidence="4">The sequence shown here is derived from an EMBL/GenBank/DDBJ whole genome shotgun (WGS) entry which is preliminary data.</text>
</comment>
<dbReference type="InterPro" id="IPR014729">
    <property type="entry name" value="Rossmann-like_a/b/a_fold"/>
</dbReference>
<keyword evidence="2" id="KW-0963">Cytoplasm</keyword>
<name>A0ABV8E2H2_9HYPH</name>
<protein>
    <recommendedName>
        <fullName evidence="2">Universal stress protein</fullName>
    </recommendedName>
</protein>
<dbReference type="InterPro" id="IPR006015">
    <property type="entry name" value="Universal_stress_UspA"/>
</dbReference>
<dbReference type="PANTHER" id="PTHR46268:SF6">
    <property type="entry name" value="UNIVERSAL STRESS PROTEIN UP12"/>
    <property type="match status" value="1"/>
</dbReference>
<dbReference type="Pfam" id="PF00582">
    <property type="entry name" value="Usp"/>
    <property type="match status" value="1"/>
</dbReference>
<organism evidence="4 5">
    <name type="scientific">Rhizobium lemnae</name>
    <dbReference type="NCBI Taxonomy" id="1214924"/>
    <lineage>
        <taxon>Bacteria</taxon>
        <taxon>Pseudomonadati</taxon>
        <taxon>Pseudomonadota</taxon>
        <taxon>Alphaproteobacteria</taxon>
        <taxon>Hyphomicrobiales</taxon>
        <taxon>Rhizobiaceae</taxon>
        <taxon>Rhizobium/Agrobacterium group</taxon>
        <taxon>Rhizobium</taxon>
    </lineage>
</organism>
<dbReference type="Gene3D" id="3.40.50.620">
    <property type="entry name" value="HUPs"/>
    <property type="match status" value="1"/>
</dbReference>
<evidence type="ECO:0000256" key="2">
    <source>
        <dbReference type="PIRNR" id="PIRNR006276"/>
    </source>
</evidence>
<reference evidence="5" key="1">
    <citation type="journal article" date="2019" name="Int. J. Syst. Evol. Microbiol.">
        <title>The Global Catalogue of Microorganisms (GCM) 10K type strain sequencing project: providing services to taxonomists for standard genome sequencing and annotation.</title>
        <authorList>
            <consortium name="The Broad Institute Genomics Platform"/>
            <consortium name="The Broad Institute Genome Sequencing Center for Infectious Disease"/>
            <person name="Wu L."/>
            <person name="Ma J."/>
        </authorList>
    </citation>
    <scope>NUCLEOTIDE SEQUENCE [LARGE SCALE GENOMIC DNA]</scope>
    <source>
        <strain evidence="5">TBRC 5781</strain>
    </source>
</reference>
<accession>A0ABV8E2H2</accession>
<sequence>MYASIVVAIDIAQLDRGEQILKKAVALLDQGGKIALVNVVEELPSYLAIDVPTDLLGSARQEAMTKLQNLRERVGTSASIDVRTGAPAHEILAAAQAYGADLIVLASHKPDFSNYLIGATADRVVRHAKCSVLVDR</sequence>
<evidence type="ECO:0000259" key="3">
    <source>
        <dbReference type="Pfam" id="PF00582"/>
    </source>
</evidence>
<dbReference type="RefSeq" id="WP_247260133.1">
    <property type="nucleotide sequence ID" value="NZ_JALJQZ010000007.1"/>
</dbReference>
<comment type="similarity">
    <text evidence="1 2">Belongs to the universal stress protein A family.</text>
</comment>
<evidence type="ECO:0000256" key="1">
    <source>
        <dbReference type="ARBA" id="ARBA00008791"/>
    </source>
</evidence>
<proteinExistence type="inferred from homology"/>
<dbReference type="Proteomes" id="UP001595697">
    <property type="component" value="Unassembled WGS sequence"/>
</dbReference>
<dbReference type="PIRSF" id="PIRSF006276">
    <property type="entry name" value="UspA"/>
    <property type="match status" value="1"/>
</dbReference>
<dbReference type="EMBL" id="JBHSBD010000003">
    <property type="protein sequence ID" value="MFC3966585.1"/>
    <property type="molecule type" value="Genomic_DNA"/>
</dbReference>
<dbReference type="SUPFAM" id="SSF52402">
    <property type="entry name" value="Adenine nucleotide alpha hydrolases-like"/>
    <property type="match status" value="1"/>
</dbReference>
<evidence type="ECO:0000313" key="4">
    <source>
        <dbReference type="EMBL" id="MFC3966585.1"/>
    </source>
</evidence>
<keyword evidence="5" id="KW-1185">Reference proteome</keyword>
<evidence type="ECO:0000313" key="5">
    <source>
        <dbReference type="Proteomes" id="UP001595697"/>
    </source>
</evidence>